<dbReference type="Proteomes" id="UP000616151">
    <property type="component" value="Unassembled WGS sequence"/>
</dbReference>
<evidence type="ECO:0000313" key="1">
    <source>
        <dbReference type="EMBL" id="MBK1871262.1"/>
    </source>
</evidence>
<gene>
    <name evidence="1" type="ORF">JHL16_33155</name>
</gene>
<dbReference type="EMBL" id="JAENHL010000008">
    <property type="protein sequence ID" value="MBK1871262.1"/>
    <property type="molecule type" value="Genomic_DNA"/>
</dbReference>
<organism evidence="1 2">
    <name type="scientific">Taklimakanibacter albus</name>
    <dbReference type="NCBI Taxonomy" id="2800327"/>
    <lineage>
        <taxon>Bacteria</taxon>
        <taxon>Pseudomonadati</taxon>
        <taxon>Pseudomonadota</taxon>
        <taxon>Alphaproteobacteria</taxon>
        <taxon>Hyphomicrobiales</taxon>
        <taxon>Aestuariivirgaceae</taxon>
        <taxon>Taklimakanibacter</taxon>
    </lineage>
</organism>
<evidence type="ECO:0000313" key="2">
    <source>
        <dbReference type="Proteomes" id="UP000616151"/>
    </source>
</evidence>
<comment type="caution">
    <text evidence="1">The sequence shown here is derived from an EMBL/GenBank/DDBJ whole genome shotgun (WGS) entry which is preliminary data.</text>
</comment>
<proteinExistence type="predicted"/>
<sequence length="948" mass="103533">MTAFKHWLIFILICVSGSFHASAEEVKPLRGVALIIGQSAYAHIQPLPNAGQDARAIGKLLTDLGFETRNAPDRNAKALKREIERFIEDAEGADVAFVYYAGHGIEAAGENWLVPVDADLSSLDDAATRLVAASPMVDRLKETVPVVIFLLDACRNSPFPANALLKPDAQSAAAPIVQTGLMPSRGVALIEDQPAPVENVGVVMGFAAEPGKAALDGPKDGNSPYAAALLRHLSASNGTAFGDVMTMVTEEVYLDTGTRQRPWINASMRRLLYFGMTPEAGDKDEAQITGERRQLLLTIASLPQMGRRQVEAIAKSDQVPLDSLYGMLRAMGAATPKDPAELDRVLRAQAERLKTILAETAVLKRADPEIMHLSSLADRALAEGAVATAVSFREQAKQRATTVSDALADTEASLKERRLEIANVFAKSGETYVLAFNFAAAATDFAKAFEQAERWDIERAARYKILEGESLTNQGLYRADSEALKEAIEAYRQADRIISEADDPANWAKVQTGLASAMKTLGERDSNTETLKEAIAFMETTLSKRTFENASLDRAGLRNQLAIALWKLGEREAGTLSLQRAVGVYESALTDLPAGYAPPARALIENNRGVVLMAIGQRERGTQNLEQAIDAFELALTTFNKTETPYNWIMSQNNLGQALRYKGERESGVETLQKSITAFRTALAMLPRREMPVQWASTTSNLGMALWRLGEREVGNQSLNEAAVAFSAALEELDRKEVPLDWAALQNNRGLVLLRLGQRELLPASLMQAVSAFELALQERRREVVPLQWAESQNNLGTTLLSLGQREPGTVSLRRAAQAFEAALAEATRERLPIDWATTSTNLGATLAEIGKRDRDTLSLDRAVAMLRDALTENTRERVPLGWVETQYYLGNALLERGRLIGSKLDLEQARTAMMSVLDFVKPMGDAAQNAHLEARIDEIDAALDALQ</sequence>
<reference evidence="1" key="1">
    <citation type="submission" date="2021-01" db="EMBL/GenBank/DDBJ databases">
        <authorList>
            <person name="Sun Q."/>
        </authorList>
    </citation>
    <scope>NUCLEOTIDE SEQUENCE</scope>
    <source>
        <strain evidence="1">YIM B02566</strain>
    </source>
</reference>
<accession>A0ACC5RF76</accession>
<protein>
    <submittedName>
        <fullName evidence="1">Caspase family protein</fullName>
    </submittedName>
</protein>
<name>A0ACC5RF76_9HYPH</name>
<keyword evidence="2" id="KW-1185">Reference proteome</keyword>